<dbReference type="InterPro" id="IPR044784">
    <property type="entry name" value="At1g01640-like"/>
</dbReference>
<dbReference type="SUPFAM" id="SSF54695">
    <property type="entry name" value="POZ domain"/>
    <property type="match status" value="1"/>
</dbReference>
<dbReference type="Gramene" id="KQJ89419">
    <property type="protein sequence ID" value="KQJ89419"/>
    <property type="gene ID" value="BRADI_4g25540v3"/>
</dbReference>
<sequence length="291" mass="30883">MDCCICGPMAAIYRPPRNTICAPCYEGAKAIVASLDDADDDNEQLAAGAHAGVVFKPARGPLINRNNNGSTKGMREVWEHVKDMRSMGEEANERARFLSLGFGPNAAHTDIVLRPGSGPPIPAHKAILAARSEVFRHMLCDEERVKAGPGAGGCVTLPELAHDELELLLGFLYTGTLDLDSTETETGERRLRALLVAADKYDVPLLARVCEARLAVEVGLANALRTLEVADRVGGGGGGKLKERAMAVVVEHAGTVVFSEEYEAFAARNTVLAVEVTRALLLAADNAGAKA</sequence>
<dbReference type="SMART" id="SM00225">
    <property type="entry name" value="BTB"/>
    <property type="match status" value="1"/>
</dbReference>
<reference evidence="4" key="2">
    <citation type="submission" date="2017-06" db="EMBL/GenBank/DDBJ databases">
        <title>WGS assembly of Brachypodium distachyon.</title>
        <authorList>
            <consortium name="The International Brachypodium Initiative"/>
            <person name="Lucas S."/>
            <person name="Harmon-Smith M."/>
            <person name="Lail K."/>
            <person name="Tice H."/>
            <person name="Grimwood J."/>
            <person name="Bruce D."/>
            <person name="Barry K."/>
            <person name="Shu S."/>
            <person name="Lindquist E."/>
            <person name="Wang M."/>
            <person name="Pitluck S."/>
            <person name="Vogel J.P."/>
            <person name="Garvin D.F."/>
            <person name="Mockler T.C."/>
            <person name="Schmutz J."/>
            <person name="Rokhsar D."/>
            <person name="Bevan M.W."/>
        </authorList>
    </citation>
    <scope>NUCLEOTIDE SEQUENCE</scope>
    <source>
        <strain evidence="4">Bd21</strain>
    </source>
</reference>
<comment type="function">
    <text evidence="1">May act as a substrate-specific adapter of an E3 ubiquitin-protein ligase complex (CUL3-RBX1-BTB) which mediates the ubiquitination and subsequent proteasomal degradation of target proteins.</text>
</comment>
<evidence type="ECO:0000259" key="3">
    <source>
        <dbReference type="PROSITE" id="PS50097"/>
    </source>
</evidence>
<dbReference type="InterPro" id="IPR000210">
    <property type="entry name" value="BTB/POZ_dom"/>
</dbReference>
<organism evidence="5">
    <name type="scientific">Brachypodium distachyon</name>
    <name type="common">Purple false brome</name>
    <name type="synonym">Trachynia distachya</name>
    <dbReference type="NCBI Taxonomy" id="15368"/>
    <lineage>
        <taxon>Eukaryota</taxon>
        <taxon>Viridiplantae</taxon>
        <taxon>Streptophyta</taxon>
        <taxon>Embryophyta</taxon>
        <taxon>Tracheophyta</taxon>
        <taxon>Spermatophyta</taxon>
        <taxon>Magnoliopsida</taxon>
        <taxon>Liliopsida</taxon>
        <taxon>Poales</taxon>
        <taxon>Poaceae</taxon>
        <taxon>BOP clade</taxon>
        <taxon>Pooideae</taxon>
        <taxon>Stipodae</taxon>
        <taxon>Brachypodieae</taxon>
        <taxon>Brachypodium</taxon>
    </lineage>
</organism>
<protein>
    <recommendedName>
        <fullName evidence="3">BTB domain-containing protein</fullName>
    </recommendedName>
</protein>
<dbReference type="RefSeq" id="XP_003576315.1">
    <property type="nucleotide sequence ID" value="XM_003576267.4"/>
</dbReference>
<dbReference type="PANTHER" id="PTHR47274:SF1">
    <property type="entry name" value="BTB_POZ DOMAIN CONTAINING PROTEIN, EXPRESSED"/>
    <property type="match status" value="1"/>
</dbReference>
<dbReference type="FunCoup" id="I1INH3">
    <property type="interactions" value="1148"/>
</dbReference>
<evidence type="ECO:0000313" key="4">
    <source>
        <dbReference type="EMBL" id="KQJ89419.1"/>
    </source>
</evidence>
<dbReference type="eggNOG" id="KOG1987">
    <property type="taxonomic scope" value="Eukaryota"/>
</dbReference>
<dbReference type="PROSITE" id="PS50097">
    <property type="entry name" value="BTB"/>
    <property type="match status" value="1"/>
</dbReference>
<dbReference type="HOGENOM" id="CLU_004253_9_1_1"/>
<dbReference type="Gene3D" id="3.30.710.10">
    <property type="entry name" value="Potassium Channel Kv1.1, Chain A"/>
    <property type="match status" value="1"/>
</dbReference>
<comment type="pathway">
    <text evidence="2">Protein modification; protein ubiquitination.</text>
</comment>
<proteinExistence type="predicted"/>
<dbReference type="OMA" id="TRASFMD"/>
<reference evidence="5" key="3">
    <citation type="submission" date="2018-08" db="UniProtKB">
        <authorList>
            <consortium name="EnsemblPlants"/>
        </authorList>
    </citation>
    <scope>IDENTIFICATION</scope>
    <source>
        <strain evidence="5">cv. Bd21</strain>
    </source>
</reference>
<dbReference type="EnsemblPlants" id="KQJ89419">
    <property type="protein sequence ID" value="KQJ89419"/>
    <property type="gene ID" value="BRADI_4g25540v3"/>
</dbReference>
<evidence type="ECO:0000256" key="1">
    <source>
        <dbReference type="ARBA" id="ARBA00002668"/>
    </source>
</evidence>
<evidence type="ECO:0000313" key="6">
    <source>
        <dbReference type="Proteomes" id="UP000008810"/>
    </source>
</evidence>
<feature type="domain" description="BTB" evidence="3">
    <location>
        <begin position="109"/>
        <end position="181"/>
    </location>
</feature>
<gene>
    <name evidence="5" type="primary">LOC100844808</name>
    <name evidence="4" type="ORF">BRADI_4g25540v3</name>
</gene>
<dbReference type="Gene3D" id="1.25.40.420">
    <property type="match status" value="1"/>
</dbReference>
<evidence type="ECO:0000256" key="2">
    <source>
        <dbReference type="ARBA" id="ARBA00004906"/>
    </source>
</evidence>
<dbReference type="Proteomes" id="UP000008810">
    <property type="component" value="Chromosome 4"/>
</dbReference>
<dbReference type="EMBL" id="CM000883">
    <property type="protein sequence ID" value="KQJ89419.1"/>
    <property type="molecule type" value="Genomic_DNA"/>
</dbReference>
<dbReference type="CDD" id="cd18186">
    <property type="entry name" value="BTB_POZ_ZBTB_KLHL-like"/>
    <property type="match status" value="1"/>
</dbReference>
<dbReference type="KEGG" id="bdi:100844808"/>
<accession>I1INH3</accession>
<evidence type="ECO:0000313" key="5">
    <source>
        <dbReference type="EnsemblPlants" id="KQJ89419"/>
    </source>
</evidence>
<keyword evidence="6" id="KW-1185">Reference proteome</keyword>
<dbReference type="InterPro" id="IPR011333">
    <property type="entry name" value="SKP1/BTB/POZ_sf"/>
</dbReference>
<dbReference type="PANTHER" id="PTHR47274">
    <property type="entry name" value="BTB/POZ DOMAIN CONTAINING PROTEIN, EXPRESSED-RELATED"/>
    <property type="match status" value="1"/>
</dbReference>
<dbReference type="GeneID" id="100844808"/>
<name>I1INH3_BRADI</name>
<reference evidence="4 5" key="1">
    <citation type="journal article" date="2010" name="Nature">
        <title>Genome sequencing and analysis of the model grass Brachypodium distachyon.</title>
        <authorList>
            <consortium name="International Brachypodium Initiative"/>
        </authorList>
    </citation>
    <scope>NUCLEOTIDE SEQUENCE [LARGE SCALE GENOMIC DNA]</scope>
    <source>
        <strain evidence="4 5">Bd21</strain>
    </source>
</reference>
<dbReference type="AlphaFoldDB" id="I1INH3"/>
<dbReference type="Pfam" id="PF00651">
    <property type="entry name" value="BTB"/>
    <property type="match status" value="1"/>
</dbReference>
<dbReference type="OrthoDB" id="6359943at2759"/>